<dbReference type="SUPFAM" id="SSF54862">
    <property type="entry name" value="4Fe-4S ferredoxins"/>
    <property type="match status" value="1"/>
</dbReference>
<evidence type="ECO:0000256" key="2">
    <source>
        <dbReference type="ARBA" id="ARBA00007118"/>
    </source>
</evidence>
<gene>
    <name evidence="7" type="ORF">BK007_05805</name>
</gene>
<dbReference type="SUPFAM" id="SSF55469">
    <property type="entry name" value="FMN-dependent nitroreductase-like"/>
    <property type="match status" value="1"/>
</dbReference>
<dbReference type="PANTHER" id="PTHR43673">
    <property type="entry name" value="NAD(P)H NITROREDUCTASE YDGI-RELATED"/>
    <property type="match status" value="1"/>
</dbReference>
<dbReference type="AlphaFoldDB" id="A0A2H4VF85"/>
<dbReference type="InterPro" id="IPR029479">
    <property type="entry name" value="Nitroreductase"/>
</dbReference>
<dbReference type="InterPro" id="IPR017896">
    <property type="entry name" value="4Fe4S_Fe-S-bd"/>
</dbReference>
<keyword evidence="4" id="KW-0288">FMN</keyword>
<dbReference type="Gene3D" id="3.30.70.20">
    <property type="match status" value="1"/>
</dbReference>
<sequence>MKDLNTDICIKCGSCVRECPMNLIQMNNLPEIPEAAKAFCCQCGHCRAICPGGAIGGFRESKKEGNNKFAITPEEMGSHMKLRRSIRHYSDQPVTRETMEEIFEIVRYAPSAANGQPVEWTVINDPEKVSQISSRTMEWMNEVSKGDSPIKDIMPLDSMIESWENGMDPILRKAPCLVVAHAHSENNMAFTDGIIALTHLDLALPSFGMGGCWAGILNIACNQHPPLKDVLGVPEKNTVIYPFMVGYPKYQHQRIPERNQPKIRWE</sequence>
<evidence type="ECO:0000256" key="5">
    <source>
        <dbReference type="ARBA" id="ARBA00023002"/>
    </source>
</evidence>
<dbReference type="PROSITE" id="PS51379">
    <property type="entry name" value="4FE4S_FER_2"/>
    <property type="match status" value="2"/>
</dbReference>
<comment type="similarity">
    <text evidence="2">Belongs to the nitroreductase family.</text>
</comment>
<feature type="domain" description="4Fe-4S ferredoxin-type" evidence="6">
    <location>
        <begin position="31"/>
        <end position="61"/>
    </location>
</feature>
<evidence type="ECO:0000256" key="4">
    <source>
        <dbReference type="ARBA" id="ARBA00022643"/>
    </source>
</evidence>
<dbReference type="GeneID" id="35121092"/>
<feature type="domain" description="4Fe-4S ferredoxin-type" evidence="6">
    <location>
        <begin position="1"/>
        <end position="29"/>
    </location>
</feature>
<dbReference type="Pfam" id="PF00881">
    <property type="entry name" value="Nitroreductase"/>
    <property type="match status" value="1"/>
</dbReference>
<evidence type="ECO:0000313" key="8">
    <source>
        <dbReference type="Proteomes" id="UP000232806"/>
    </source>
</evidence>
<dbReference type="OrthoDB" id="51316at2157"/>
<dbReference type="Pfam" id="PF13187">
    <property type="entry name" value="Fer4_9"/>
    <property type="match status" value="1"/>
</dbReference>
<evidence type="ECO:0000313" key="7">
    <source>
        <dbReference type="EMBL" id="AUB56752.1"/>
    </source>
</evidence>
<accession>A0A2H4VF85</accession>
<dbReference type="InterPro" id="IPR017900">
    <property type="entry name" value="4Fe4S_Fe_S_CS"/>
</dbReference>
<organism evidence="7 8">
    <name type="scientific">Methanobacterium subterraneum</name>
    <dbReference type="NCBI Taxonomy" id="59277"/>
    <lineage>
        <taxon>Archaea</taxon>
        <taxon>Methanobacteriati</taxon>
        <taxon>Methanobacteriota</taxon>
        <taxon>Methanomada group</taxon>
        <taxon>Methanobacteria</taxon>
        <taxon>Methanobacteriales</taxon>
        <taxon>Methanobacteriaceae</taxon>
        <taxon>Methanobacterium</taxon>
    </lineage>
</organism>
<protein>
    <submittedName>
        <fullName evidence="7">Nitroreductase</fullName>
    </submittedName>
</protein>
<proteinExistence type="inferred from homology"/>
<dbReference type="PROSITE" id="PS00198">
    <property type="entry name" value="4FE4S_FER_1"/>
    <property type="match status" value="2"/>
</dbReference>
<dbReference type="RefSeq" id="WP_100906712.1">
    <property type="nucleotide sequence ID" value="NZ_CP017766.1"/>
</dbReference>
<dbReference type="Proteomes" id="UP000232806">
    <property type="component" value="Chromosome"/>
</dbReference>
<keyword evidence="5" id="KW-0560">Oxidoreductase</keyword>
<dbReference type="CDD" id="cd02143">
    <property type="entry name" value="nitroreductase_FeS-like"/>
    <property type="match status" value="1"/>
</dbReference>
<evidence type="ECO:0000256" key="1">
    <source>
        <dbReference type="ARBA" id="ARBA00001917"/>
    </source>
</evidence>
<name>A0A2H4VF85_9EURY</name>
<reference evidence="7 8" key="1">
    <citation type="submission" date="2016-10" db="EMBL/GenBank/DDBJ databases">
        <title>Comparative genomics between deep and shallow subseafloor isolates.</title>
        <authorList>
            <person name="Ishii S."/>
            <person name="Miller J.R."/>
            <person name="Sutton G."/>
            <person name="Suzuki S."/>
            <person name="Methe B."/>
            <person name="Inagaki F."/>
            <person name="Imachi H."/>
        </authorList>
    </citation>
    <scope>NUCLEOTIDE SEQUENCE [LARGE SCALE GENOMIC DNA]</scope>
    <source>
        <strain evidence="7 8">MO-MB1</strain>
    </source>
</reference>
<dbReference type="InterPro" id="IPR000415">
    <property type="entry name" value="Nitroreductase-like"/>
</dbReference>
<evidence type="ECO:0000259" key="6">
    <source>
        <dbReference type="PROSITE" id="PS51379"/>
    </source>
</evidence>
<evidence type="ECO:0000256" key="3">
    <source>
        <dbReference type="ARBA" id="ARBA00022630"/>
    </source>
</evidence>
<comment type="cofactor">
    <cofactor evidence="1">
        <name>FMN</name>
        <dbReference type="ChEBI" id="CHEBI:58210"/>
    </cofactor>
</comment>
<dbReference type="GO" id="GO:0016491">
    <property type="term" value="F:oxidoreductase activity"/>
    <property type="evidence" value="ECO:0007669"/>
    <property type="project" value="UniProtKB-KW"/>
</dbReference>
<keyword evidence="3" id="KW-0285">Flavoprotein</keyword>
<dbReference type="EMBL" id="CP017766">
    <property type="protein sequence ID" value="AUB56752.1"/>
    <property type="molecule type" value="Genomic_DNA"/>
</dbReference>
<dbReference type="PANTHER" id="PTHR43673:SF2">
    <property type="entry name" value="NITROREDUCTASE"/>
    <property type="match status" value="1"/>
</dbReference>
<dbReference type="Gene3D" id="3.40.109.10">
    <property type="entry name" value="NADH Oxidase"/>
    <property type="match status" value="1"/>
</dbReference>